<dbReference type="EMBL" id="JAIXMP010000001">
    <property type="protein sequence ID" value="KAI9278374.1"/>
    <property type="molecule type" value="Genomic_DNA"/>
</dbReference>
<keyword evidence="4" id="KW-0833">Ubl conjugation pathway</keyword>
<dbReference type="Pfam" id="PF04377">
    <property type="entry name" value="ATE_C"/>
    <property type="match status" value="1"/>
</dbReference>
<accession>A0AAD5KR96</accession>
<proteinExistence type="inferred from homology"/>
<feature type="compositionally biased region" description="Low complexity" evidence="6">
    <location>
        <begin position="149"/>
        <end position="158"/>
    </location>
</feature>
<evidence type="ECO:0000256" key="1">
    <source>
        <dbReference type="ARBA" id="ARBA00009991"/>
    </source>
</evidence>
<dbReference type="PIRSF" id="PIRSF037207">
    <property type="entry name" value="ATE1_euk"/>
    <property type="match status" value="1"/>
</dbReference>
<sequence>MILLDVLYLYIGRCTGRTFFLYVSSPFFIMSSTHTTTSSMSRISPVGRNNHSCGYCHSSDDTSYTYGMWAHALTCEDYQTLIDRGWRRSGQYLYKPDLRKSCCPQYTIRLNANEFTPTKSQRKIINKFNRFIEGSWKPLKEEEMDGDKQQQPTSSPSSKVNYDTKKNMTENIHLVEKDKEPADHSYEHKFEIVLEPSSVTKEKFELYRKYQVHIHHDEFDEVSERGFKRFLVDSPLKIEQFSDGKTGQGYGSFHQKYILDGKLIAIAVLDILPKCVSSVYFIYDPDYNFLGLGNYSALREISLTQELAHSVSSELHWYYMGYYIHSCPKMNYKGAYQPSELLDAETYQWYPIIECKKLLDKKEFTVFSDPDKDWDKEEEGGDSNEEKEEKEDRIPGTLKKDQIKPHDVHNTHLLLKKKQLVPVTNLVAWYDSQEFRDIILEHIGVVGPELNKRLVIEF</sequence>
<evidence type="ECO:0000256" key="6">
    <source>
        <dbReference type="SAM" id="MobiDB-lite"/>
    </source>
</evidence>
<dbReference type="PANTHER" id="PTHR21367:SF1">
    <property type="entry name" value="ARGINYL-TRNA--PROTEIN TRANSFERASE 1"/>
    <property type="match status" value="1"/>
</dbReference>
<feature type="domain" description="N-end aminoacyl transferase N-terminal" evidence="7">
    <location>
        <begin position="51"/>
        <end position="123"/>
    </location>
</feature>
<dbReference type="InterPro" id="IPR017137">
    <property type="entry name" value="Arg-tRNA-P_Trfase_1_euk"/>
</dbReference>
<protein>
    <recommendedName>
        <fullName evidence="2">arginyltransferase</fullName>
        <ecNumber evidence="2">2.3.2.8</ecNumber>
    </recommendedName>
</protein>
<keyword evidence="3 9" id="KW-0808">Transferase</keyword>
<dbReference type="SUPFAM" id="SSF55729">
    <property type="entry name" value="Acyl-CoA N-acyltransferases (Nat)"/>
    <property type="match status" value="1"/>
</dbReference>
<feature type="compositionally biased region" description="Acidic residues" evidence="6">
    <location>
        <begin position="376"/>
        <end position="389"/>
    </location>
</feature>
<dbReference type="InterPro" id="IPR030700">
    <property type="entry name" value="N-end_Aminoacyl_Trfase"/>
</dbReference>
<dbReference type="InterPro" id="IPR016181">
    <property type="entry name" value="Acyl_CoA_acyltransferase"/>
</dbReference>
<comment type="caution">
    <text evidence="9">The sequence shown here is derived from an EMBL/GenBank/DDBJ whole genome shotgun (WGS) entry which is preliminary data.</text>
</comment>
<evidence type="ECO:0000313" key="9">
    <source>
        <dbReference type="EMBL" id="KAI9278374.1"/>
    </source>
</evidence>
<dbReference type="InterPro" id="IPR007472">
    <property type="entry name" value="N-end_Aminoacyl_Trfase_C"/>
</dbReference>
<reference evidence="9" key="2">
    <citation type="submission" date="2023-02" db="EMBL/GenBank/DDBJ databases">
        <authorList>
            <consortium name="DOE Joint Genome Institute"/>
            <person name="Mondo S.J."/>
            <person name="Chang Y."/>
            <person name="Wang Y."/>
            <person name="Ahrendt S."/>
            <person name="Andreopoulos W."/>
            <person name="Barry K."/>
            <person name="Beard J."/>
            <person name="Benny G.L."/>
            <person name="Blankenship S."/>
            <person name="Bonito G."/>
            <person name="Cuomo C."/>
            <person name="Desiro A."/>
            <person name="Gervers K.A."/>
            <person name="Hundley H."/>
            <person name="Kuo A."/>
            <person name="LaButti K."/>
            <person name="Lang B.F."/>
            <person name="Lipzen A."/>
            <person name="O'Donnell K."/>
            <person name="Pangilinan J."/>
            <person name="Reynolds N."/>
            <person name="Sandor L."/>
            <person name="Smith M.W."/>
            <person name="Tsang A."/>
            <person name="Grigoriev I.V."/>
            <person name="Stajich J.E."/>
            <person name="Spatafora J.W."/>
        </authorList>
    </citation>
    <scope>NUCLEOTIDE SEQUENCE</scope>
    <source>
        <strain evidence="9">RSA 2281</strain>
    </source>
</reference>
<dbReference type="AlphaFoldDB" id="A0AAD5KR96"/>
<organism evidence="9 10">
    <name type="scientific">Phascolomyces articulosus</name>
    <dbReference type="NCBI Taxonomy" id="60185"/>
    <lineage>
        <taxon>Eukaryota</taxon>
        <taxon>Fungi</taxon>
        <taxon>Fungi incertae sedis</taxon>
        <taxon>Mucoromycota</taxon>
        <taxon>Mucoromycotina</taxon>
        <taxon>Mucoromycetes</taxon>
        <taxon>Mucorales</taxon>
        <taxon>Lichtheimiaceae</taxon>
        <taxon>Phascolomyces</taxon>
    </lineage>
</organism>
<evidence type="ECO:0000259" key="7">
    <source>
        <dbReference type="Pfam" id="PF04376"/>
    </source>
</evidence>
<evidence type="ECO:0000256" key="3">
    <source>
        <dbReference type="ARBA" id="ARBA00022679"/>
    </source>
</evidence>
<dbReference type="GO" id="GO:0005737">
    <property type="term" value="C:cytoplasm"/>
    <property type="evidence" value="ECO:0007669"/>
    <property type="project" value="TreeGrafter"/>
</dbReference>
<dbReference type="Proteomes" id="UP001209540">
    <property type="component" value="Unassembled WGS sequence"/>
</dbReference>
<evidence type="ECO:0000313" key="10">
    <source>
        <dbReference type="Proteomes" id="UP001209540"/>
    </source>
</evidence>
<gene>
    <name evidence="9" type="ORF">BDA99DRAFT_492014</name>
</gene>
<feature type="region of interest" description="Disordered" evidence="6">
    <location>
        <begin position="140"/>
        <end position="163"/>
    </location>
</feature>
<keyword evidence="5" id="KW-0012">Acyltransferase</keyword>
<keyword evidence="10" id="KW-1185">Reference proteome</keyword>
<feature type="non-terminal residue" evidence="9">
    <location>
        <position position="1"/>
    </location>
</feature>
<feature type="region of interest" description="Disordered" evidence="6">
    <location>
        <begin position="370"/>
        <end position="397"/>
    </location>
</feature>
<evidence type="ECO:0000256" key="5">
    <source>
        <dbReference type="ARBA" id="ARBA00023315"/>
    </source>
</evidence>
<dbReference type="PANTHER" id="PTHR21367">
    <property type="entry name" value="ARGININE-TRNA-PROTEIN TRANSFERASE 1"/>
    <property type="match status" value="1"/>
</dbReference>
<dbReference type="GO" id="GO:0004057">
    <property type="term" value="F:arginyl-tRNA--protein transferase activity"/>
    <property type="evidence" value="ECO:0007669"/>
    <property type="project" value="UniProtKB-EC"/>
</dbReference>
<dbReference type="Pfam" id="PF04376">
    <property type="entry name" value="ATE_N"/>
    <property type="match status" value="1"/>
</dbReference>
<feature type="domain" description="N-end rule aminoacyl transferase C-terminal" evidence="8">
    <location>
        <begin position="202"/>
        <end position="343"/>
    </location>
</feature>
<dbReference type="InterPro" id="IPR007471">
    <property type="entry name" value="N-end_Aminoacyl_Trfase_N"/>
</dbReference>
<evidence type="ECO:0000256" key="4">
    <source>
        <dbReference type="ARBA" id="ARBA00022786"/>
    </source>
</evidence>
<reference evidence="9" key="1">
    <citation type="journal article" date="2022" name="IScience">
        <title>Evolution of zygomycete secretomes and the origins of terrestrial fungal ecologies.</title>
        <authorList>
            <person name="Chang Y."/>
            <person name="Wang Y."/>
            <person name="Mondo S."/>
            <person name="Ahrendt S."/>
            <person name="Andreopoulos W."/>
            <person name="Barry K."/>
            <person name="Beard J."/>
            <person name="Benny G.L."/>
            <person name="Blankenship S."/>
            <person name="Bonito G."/>
            <person name="Cuomo C."/>
            <person name="Desiro A."/>
            <person name="Gervers K.A."/>
            <person name="Hundley H."/>
            <person name="Kuo A."/>
            <person name="LaButti K."/>
            <person name="Lang B.F."/>
            <person name="Lipzen A."/>
            <person name="O'Donnell K."/>
            <person name="Pangilinan J."/>
            <person name="Reynolds N."/>
            <person name="Sandor L."/>
            <person name="Smith M.E."/>
            <person name="Tsang A."/>
            <person name="Grigoriev I.V."/>
            <person name="Stajich J.E."/>
            <person name="Spatafora J.W."/>
        </authorList>
    </citation>
    <scope>NUCLEOTIDE SEQUENCE</scope>
    <source>
        <strain evidence="9">RSA 2281</strain>
    </source>
</reference>
<comment type="similarity">
    <text evidence="1">Belongs to the R-transferase family.</text>
</comment>
<evidence type="ECO:0000259" key="8">
    <source>
        <dbReference type="Pfam" id="PF04377"/>
    </source>
</evidence>
<dbReference type="EC" id="2.3.2.8" evidence="2"/>
<evidence type="ECO:0000256" key="2">
    <source>
        <dbReference type="ARBA" id="ARBA00012025"/>
    </source>
</evidence>
<name>A0AAD5KR96_9FUNG</name>